<dbReference type="Pfam" id="PF07310">
    <property type="entry name" value="PAS_5"/>
    <property type="match status" value="1"/>
</dbReference>
<name>A0A8J7ITP6_9RHOB</name>
<dbReference type="AlphaFoldDB" id="A0A8J7ITP6"/>
<dbReference type="Proteomes" id="UP000640583">
    <property type="component" value="Unassembled WGS sequence"/>
</dbReference>
<gene>
    <name evidence="1" type="ORF">H1D41_00580</name>
</gene>
<accession>A0A8J7ITP6</accession>
<evidence type="ECO:0000313" key="1">
    <source>
        <dbReference type="EMBL" id="MBI1492123.1"/>
    </source>
</evidence>
<organism evidence="1 2">
    <name type="scientific">Halocynthiibacter styelae</name>
    <dbReference type="NCBI Taxonomy" id="2761955"/>
    <lineage>
        <taxon>Bacteria</taxon>
        <taxon>Pseudomonadati</taxon>
        <taxon>Pseudomonadota</taxon>
        <taxon>Alphaproteobacteria</taxon>
        <taxon>Rhodobacterales</taxon>
        <taxon>Paracoccaceae</taxon>
        <taxon>Halocynthiibacter</taxon>
    </lineage>
</organism>
<comment type="caution">
    <text evidence="1">The sequence shown here is derived from an EMBL/GenBank/DDBJ whole genome shotgun (WGS) entry which is preliminary data.</text>
</comment>
<sequence>MTQNNDGNNEVVTLSDYRGQMTWSALKQVEAYWEGLRHGRVVPLRTDVDPRGIEGVLEHAFILERIAPGLARFRLAGLHLVDLIGMEVRGMPLTSFFTPDSRKKVTAALEDVFQGPETAEIHLTGEKGFGKPDLTARMLLLPLKSDLGDVSRILGCLVAQGQTGRTPRRFDVSDIQSRPIQVKAPEITRRPAPQPTPEKPEVVFQTDDAQKQPGFAENSQAFTGAPSKTASYLRLVTDNDQ</sequence>
<reference evidence="1" key="1">
    <citation type="submission" date="2020-10" db="EMBL/GenBank/DDBJ databases">
        <title>Paenihalocynthiibacter styelae gen. nov., sp. nov., isolated from stalked sea squirt Styela clava.</title>
        <authorList>
            <person name="Kim Y.-O."/>
            <person name="Yoon J.-H."/>
        </authorList>
    </citation>
    <scope>NUCLEOTIDE SEQUENCE</scope>
    <source>
        <strain evidence="1">MYP1-1</strain>
    </source>
</reference>
<dbReference type="EMBL" id="JADCKQ010000001">
    <property type="protein sequence ID" value="MBI1492123.1"/>
    <property type="molecule type" value="Genomic_DNA"/>
</dbReference>
<keyword evidence="2" id="KW-1185">Reference proteome</keyword>
<protein>
    <submittedName>
        <fullName evidence="1">PAS domain-containing protein</fullName>
    </submittedName>
</protein>
<evidence type="ECO:0000313" key="2">
    <source>
        <dbReference type="Proteomes" id="UP000640583"/>
    </source>
</evidence>
<proteinExistence type="predicted"/>
<dbReference type="RefSeq" id="WP_228847084.1">
    <property type="nucleotide sequence ID" value="NZ_JADCKQ010000001.1"/>
</dbReference>
<dbReference type="InterPro" id="IPR009922">
    <property type="entry name" value="DUF1457"/>
</dbReference>